<dbReference type="PANTHER" id="PTHR19848">
    <property type="entry name" value="WD40 REPEAT PROTEIN"/>
    <property type="match status" value="1"/>
</dbReference>
<dbReference type="Pfam" id="PF00400">
    <property type="entry name" value="WD40"/>
    <property type="match status" value="4"/>
</dbReference>
<dbReference type="PROSITE" id="PS50082">
    <property type="entry name" value="WD_REPEATS_2"/>
    <property type="match status" value="4"/>
</dbReference>
<protein>
    <submittedName>
        <fullName evidence="4">Uncharacterized protein</fullName>
    </submittedName>
</protein>
<dbReference type="AlphaFoldDB" id="A0A4D7JHA4"/>
<feature type="repeat" description="WD" evidence="3">
    <location>
        <begin position="266"/>
        <end position="301"/>
    </location>
</feature>
<dbReference type="InterPro" id="IPR036322">
    <property type="entry name" value="WD40_repeat_dom_sf"/>
</dbReference>
<dbReference type="InterPro" id="IPR015943">
    <property type="entry name" value="WD40/YVTN_repeat-like_dom_sf"/>
</dbReference>
<dbReference type="SUPFAM" id="SSF50978">
    <property type="entry name" value="WD40 repeat-like"/>
    <property type="match status" value="1"/>
</dbReference>
<dbReference type="PROSITE" id="PS00678">
    <property type="entry name" value="WD_REPEATS_1"/>
    <property type="match status" value="1"/>
</dbReference>
<keyword evidence="1 3" id="KW-0853">WD repeat</keyword>
<gene>
    <name evidence="4" type="ORF">DCC35_04590</name>
</gene>
<dbReference type="InterPro" id="IPR001680">
    <property type="entry name" value="WD40_rpt"/>
</dbReference>
<proteinExistence type="predicted"/>
<accession>A0A4D7JHA4</accession>
<name>A0A4D7JHA4_9BACT</name>
<sequence length="301" mass="33652">MSKVQVSKVHTFKGHKDCIYALEDLGDGHRFVSSGGDGMIAEWDIREPDKGKLLAKVNRSVYALHKAGDRLVIGENFEGIHVVDLQSKKEIGSLKLSSAAYFDIRSFQGNFIVGDADGTIFIIKGDSLSLIKTITESQKSARTISISEKRGEMAVGYSDNHIRIFSLENFECLYSYLAHDNSVFTVEYSEDGEKLISGGRDAKIKVWNAQKGYELQEEVVAHMYTINNLAYRADFKYFVSASMDKSIKVWDASEMKLLKVIDKVRHAGHGTSVNKLLWLPETDLVVSAGDDRIVSIWELSL</sequence>
<dbReference type="PROSITE" id="PS50294">
    <property type="entry name" value="WD_REPEATS_REGION"/>
    <property type="match status" value="3"/>
</dbReference>
<evidence type="ECO:0000256" key="1">
    <source>
        <dbReference type="ARBA" id="ARBA00022574"/>
    </source>
</evidence>
<dbReference type="InterPro" id="IPR019775">
    <property type="entry name" value="WD40_repeat_CS"/>
</dbReference>
<dbReference type="EMBL" id="CP028923">
    <property type="protein sequence ID" value="QCK14077.1"/>
    <property type="molecule type" value="Genomic_DNA"/>
</dbReference>
<keyword evidence="2" id="KW-0677">Repeat</keyword>
<keyword evidence="5" id="KW-1185">Reference proteome</keyword>
<evidence type="ECO:0000256" key="3">
    <source>
        <dbReference type="PROSITE-ProRule" id="PRU00221"/>
    </source>
</evidence>
<dbReference type="KEGG" id="fpf:DCC35_04590"/>
<dbReference type="OrthoDB" id="933690at2"/>
<evidence type="ECO:0000313" key="5">
    <source>
        <dbReference type="Proteomes" id="UP000298616"/>
    </source>
</evidence>
<dbReference type="PRINTS" id="PR00320">
    <property type="entry name" value="GPROTEINBRPT"/>
</dbReference>
<organism evidence="4 5">
    <name type="scientific">Mangrovivirga cuniculi</name>
    <dbReference type="NCBI Taxonomy" id="2715131"/>
    <lineage>
        <taxon>Bacteria</taxon>
        <taxon>Pseudomonadati</taxon>
        <taxon>Bacteroidota</taxon>
        <taxon>Cytophagia</taxon>
        <taxon>Cytophagales</taxon>
        <taxon>Mangrovivirgaceae</taxon>
        <taxon>Mangrovivirga</taxon>
    </lineage>
</organism>
<dbReference type="Proteomes" id="UP000298616">
    <property type="component" value="Chromosome"/>
</dbReference>
<evidence type="ECO:0000313" key="4">
    <source>
        <dbReference type="EMBL" id="QCK14077.1"/>
    </source>
</evidence>
<dbReference type="PANTHER" id="PTHR19848:SF8">
    <property type="entry name" value="F-BOX AND WD REPEAT DOMAIN CONTAINING 7"/>
    <property type="match status" value="1"/>
</dbReference>
<feature type="repeat" description="WD" evidence="3">
    <location>
        <begin position="12"/>
        <end position="46"/>
    </location>
</feature>
<dbReference type="SMART" id="SM00320">
    <property type="entry name" value="WD40"/>
    <property type="match status" value="6"/>
</dbReference>
<dbReference type="Gene3D" id="2.130.10.10">
    <property type="entry name" value="YVTN repeat-like/Quinoprotein amine dehydrogenase"/>
    <property type="match status" value="2"/>
</dbReference>
<reference evidence="4 5" key="1">
    <citation type="submission" date="2018-04" db="EMBL/GenBank/DDBJ databases">
        <title>Complete genome uncultured novel isolate.</title>
        <authorList>
            <person name="Merlino G."/>
        </authorList>
    </citation>
    <scope>NUCLEOTIDE SEQUENCE [LARGE SCALE GENOMIC DNA]</scope>
    <source>
        <strain evidence="5">R1DC9</strain>
    </source>
</reference>
<dbReference type="InterPro" id="IPR020472">
    <property type="entry name" value="WD40_PAC1"/>
</dbReference>
<feature type="repeat" description="WD" evidence="3">
    <location>
        <begin position="176"/>
        <end position="217"/>
    </location>
</feature>
<evidence type="ECO:0000256" key="2">
    <source>
        <dbReference type="ARBA" id="ARBA00022737"/>
    </source>
</evidence>
<feature type="repeat" description="WD" evidence="3">
    <location>
        <begin position="219"/>
        <end position="260"/>
    </location>
</feature>
<dbReference type="RefSeq" id="WP_137089671.1">
    <property type="nucleotide sequence ID" value="NZ_CP028923.1"/>
</dbReference>